<accession>A0A089LRZ4</accession>
<proteinExistence type="predicted"/>
<dbReference type="RefSeq" id="WP_038695414.1">
    <property type="nucleotide sequence ID" value="NZ_CP009286.1"/>
</dbReference>
<dbReference type="Gene3D" id="3.90.1200.10">
    <property type="match status" value="1"/>
</dbReference>
<evidence type="ECO:0000259" key="1">
    <source>
        <dbReference type="Pfam" id="PF01636"/>
    </source>
</evidence>
<dbReference type="InterPro" id="IPR051678">
    <property type="entry name" value="AGP_Transferase"/>
</dbReference>
<dbReference type="Proteomes" id="UP000029507">
    <property type="component" value="Chromosome"/>
</dbReference>
<organism evidence="2 3">
    <name type="scientific">Paenibacillus stellifer</name>
    <dbReference type="NCBI Taxonomy" id="169760"/>
    <lineage>
        <taxon>Bacteria</taxon>
        <taxon>Bacillati</taxon>
        <taxon>Bacillota</taxon>
        <taxon>Bacilli</taxon>
        <taxon>Bacillales</taxon>
        <taxon>Paenibacillaceae</taxon>
        <taxon>Paenibacillus</taxon>
    </lineage>
</organism>
<dbReference type="STRING" id="169760.PSTEL_11975"/>
<feature type="domain" description="Aminoglycoside phosphotransferase" evidence="1">
    <location>
        <begin position="25"/>
        <end position="246"/>
    </location>
</feature>
<sequence>MGVSSRQALADLIGTSGHIIVRGPLNHAYRVESGRDKWFVRKRIIADGEYSQTFAAERWVYPSVSHLVNVPRLHQVLPSPNGQGACAIFDYIDHIPIDWSRKEVIVKLAEALAHIHSVASDCVGYVGSAGPAADYDGAMKSLLHTELERFHCPNPGITALLSGYSEYADRHVVFNPEDNCLCHGDVHQGNFLLDHAGKLWVIDWEAARFRAAASDFNQAHYRWLSEDRQDLLLETYCKLTGKDKEAFMRGVVFFRVLWHVRTYNFYTRVKKEPEADHTDQLTAIQDMLGRML</sequence>
<protein>
    <recommendedName>
        <fullName evidence="1">Aminoglycoside phosphotransferase domain-containing protein</fullName>
    </recommendedName>
</protein>
<gene>
    <name evidence="2" type="ORF">PSTEL_11975</name>
</gene>
<dbReference type="InterPro" id="IPR011009">
    <property type="entry name" value="Kinase-like_dom_sf"/>
</dbReference>
<dbReference type="Pfam" id="PF01636">
    <property type="entry name" value="APH"/>
    <property type="match status" value="1"/>
</dbReference>
<name>A0A089LRZ4_9BACL</name>
<evidence type="ECO:0000313" key="2">
    <source>
        <dbReference type="EMBL" id="AIQ63692.1"/>
    </source>
</evidence>
<dbReference type="HOGENOM" id="CLU_952621_0_0_9"/>
<dbReference type="OrthoDB" id="2568768at2"/>
<dbReference type="PANTHER" id="PTHR21310:SF15">
    <property type="entry name" value="AMINOGLYCOSIDE PHOSPHOTRANSFERASE DOMAIN-CONTAINING PROTEIN"/>
    <property type="match status" value="1"/>
</dbReference>
<keyword evidence="3" id="KW-1185">Reference proteome</keyword>
<dbReference type="SUPFAM" id="SSF56112">
    <property type="entry name" value="Protein kinase-like (PK-like)"/>
    <property type="match status" value="1"/>
</dbReference>
<dbReference type="PANTHER" id="PTHR21310">
    <property type="entry name" value="AMINOGLYCOSIDE PHOSPHOTRANSFERASE-RELATED-RELATED"/>
    <property type="match status" value="1"/>
</dbReference>
<dbReference type="InterPro" id="IPR002575">
    <property type="entry name" value="Aminoglycoside_PTrfase"/>
</dbReference>
<dbReference type="AlphaFoldDB" id="A0A089LRZ4"/>
<dbReference type="KEGG" id="pste:PSTEL_11975"/>
<reference evidence="2 3" key="1">
    <citation type="submission" date="2014-08" db="EMBL/GenBank/DDBJ databases">
        <title>Comparative genomics of the Paenibacillus odorifer group.</title>
        <authorList>
            <person name="den Bakker H.C."/>
            <person name="Tsai Y.-C."/>
            <person name="Martin N."/>
            <person name="Korlach J."/>
            <person name="Wiedmann M."/>
        </authorList>
    </citation>
    <scope>NUCLEOTIDE SEQUENCE [LARGE SCALE GENOMIC DNA]</scope>
    <source>
        <strain evidence="2 3">DSM 14472</strain>
    </source>
</reference>
<dbReference type="EMBL" id="CP009286">
    <property type="protein sequence ID" value="AIQ63692.1"/>
    <property type="molecule type" value="Genomic_DNA"/>
</dbReference>
<evidence type="ECO:0000313" key="3">
    <source>
        <dbReference type="Proteomes" id="UP000029507"/>
    </source>
</evidence>